<sequence length="370" mass="41931">MYSDNIDIKSLGLRHFIRVVLKAIRTAALEAEKPVVLCTYTSYADGKAQAERNLPYHFLAELKNYPRSDEEQGNEAPGPSNQITPVGKRTEIYLLDGLPSLSVPRTFACLREGQTIETLCEQQGHGQHWVFRTMNPNYVRLEVKKMNVFDIGPGCGKRNHLSSQSNGLNPTEMMGDLVICTPTVHGFSLNEKLWGDIHARDISSNLLLKALSAPQMEKALTVLLQKRFSSGDLSAIAEELEVQLTRTFRIANDWRRFCCWTRLMYICNNEMRNFFLTTGRLNDFDEAILDRIHLKLRYDYLDPSARHSVFNQFLGEAKAEFAEEDICKFAEMSLNGRQIKNLVRIAHNVDNADGAKLYASHVRTALTANG</sequence>
<dbReference type="AlphaFoldDB" id="C1GX19"/>
<dbReference type="SUPFAM" id="SSF52540">
    <property type="entry name" value="P-loop containing nucleoside triphosphate hydrolases"/>
    <property type="match status" value="1"/>
</dbReference>
<dbReference type="eggNOG" id="ENOG502RQZJ">
    <property type="taxonomic scope" value="Eukaryota"/>
</dbReference>
<dbReference type="RefSeq" id="XP_015701930.1">
    <property type="nucleotide sequence ID" value="XM_015844956.1"/>
</dbReference>
<dbReference type="GeneID" id="9098227"/>
<dbReference type="OrthoDB" id="10042665at2759"/>
<protein>
    <submittedName>
        <fullName evidence="1">Uncharacterized protein</fullName>
    </submittedName>
</protein>
<gene>
    <name evidence="1" type="ORF">PAAG_03393</name>
</gene>
<dbReference type="PANTHER" id="PTHR46411">
    <property type="entry name" value="FAMILY ATPASE, PUTATIVE-RELATED"/>
    <property type="match status" value="1"/>
</dbReference>
<name>C1GX19_PARBA</name>
<dbReference type="PANTHER" id="PTHR46411:SF3">
    <property type="entry name" value="AAA+ ATPASE DOMAIN-CONTAINING PROTEIN"/>
    <property type="match status" value="1"/>
</dbReference>
<organism evidence="1 2">
    <name type="scientific">Paracoccidioides lutzii (strain ATCC MYA-826 / Pb01)</name>
    <name type="common">Paracoccidioides brasiliensis</name>
    <dbReference type="NCBI Taxonomy" id="502779"/>
    <lineage>
        <taxon>Eukaryota</taxon>
        <taxon>Fungi</taxon>
        <taxon>Dikarya</taxon>
        <taxon>Ascomycota</taxon>
        <taxon>Pezizomycotina</taxon>
        <taxon>Eurotiomycetes</taxon>
        <taxon>Eurotiomycetidae</taxon>
        <taxon>Onygenales</taxon>
        <taxon>Ajellomycetaceae</taxon>
        <taxon>Paracoccidioides</taxon>
    </lineage>
</organism>
<keyword evidence="2" id="KW-1185">Reference proteome</keyword>
<dbReference type="InterPro" id="IPR027417">
    <property type="entry name" value="P-loop_NTPase"/>
</dbReference>
<dbReference type="EMBL" id="KN293998">
    <property type="protein sequence ID" value="EEH41107.2"/>
    <property type="molecule type" value="Genomic_DNA"/>
</dbReference>
<dbReference type="VEuPathDB" id="FungiDB:PAAG_03393"/>
<reference evidence="1 2" key="1">
    <citation type="journal article" date="2011" name="PLoS Genet.">
        <title>Comparative genomic analysis of human fungal pathogens causing paracoccidioidomycosis.</title>
        <authorList>
            <person name="Desjardins C.A."/>
            <person name="Champion M.D."/>
            <person name="Holder J.W."/>
            <person name="Muszewska A."/>
            <person name="Goldberg J."/>
            <person name="Bailao A.M."/>
            <person name="Brigido M.M."/>
            <person name="Ferreira M.E."/>
            <person name="Garcia A.M."/>
            <person name="Grynberg M."/>
            <person name="Gujja S."/>
            <person name="Heiman D.I."/>
            <person name="Henn M.R."/>
            <person name="Kodira C.D."/>
            <person name="Leon-Narvaez H."/>
            <person name="Longo L.V."/>
            <person name="Ma L.J."/>
            <person name="Malavazi I."/>
            <person name="Matsuo A.L."/>
            <person name="Morais F.V."/>
            <person name="Pereira M."/>
            <person name="Rodriguez-Brito S."/>
            <person name="Sakthikumar S."/>
            <person name="Salem-Izacc S.M."/>
            <person name="Sykes S.M."/>
            <person name="Teixeira M.M."/>
            <person name="Vallejo M.C."/>
            <person name="Walter M.E."/>
            <person name="Yandava C."/>
            <person name="Young S."/>
            <person name="Zeng Q."/>
            <person name="Zucker J."/>
            <person name="Felipe M.S."/>
            <person name="Goldman G.H."/>
            <person name="Haas B.J."/>
            <person name="McEwen J.G."/>
            <person name="Nino-Vega G."/>
            <person name="Puccia R."/>
            <person name="San-Blas G."/>
            <person name="Soares C.M."/>
            <person name="Birren B.W."/>
            <person name="Cuomo C.A."/>
        </authorList>
    </citation>
    <scope>NUCLEOTIDE SEQUENCE [LARGE SCALE GENOMIC DNA]</scope>
    <source>
        <strain evidence="2">ATCC MYA-826 / Pb01</strain>
    </source>
</reference>
<proteinExistence type="predicted"/>
<dbReference type="HOGENOM" id="CLU_748218_0_0_1"/>
<dbReference type="Proteomes" id="UP000002059">
    <property type="component" value="Partially assembled WGS sequence"/>
</dbReference>
<evidence type="ECO:0000313" key="2">
    <source>
        <dbReference type="Proteomes" id="UP000002059"/>
    </source>
</evidence>
<evidence type="ECO:0000313" key="1">
    <source>
        <dbReference type="EMBL" id="EEH41107.2"/>
    </source>
</evidence>
<accession>C1GX19</accession>
<dbReference type="STRING" id="502779.C1GX19"/>
<dbReference type="KEGG" id="pbl:PAAG_03393"/>